<dbReference type="InterPro" id="IPR014729">
    <property type="entry name" value="Rossmann-like_a/b/a_fold"/>
</dbReference>
<evidence type="ECO:0000256" key="3">
    <source>
        <dbReference type="ARBA" id="ARBA00022741"/>
    </source>
</evidence>
<keyword evidence="2" id="KW-0479">Metal-binding</keyword>
<accession>A0ABN1ADT5</accession>
<dbReference type="PANTHER" id="PTHR43311:SF1">
    <property type="entry name" value="GLUTAMYL-Q TRNA(ASP) SYNTHETASE"/>
    <property type="match status" value="1"/>
</dbReference>
<dbReference type="PRINTS" id="PR00987">
    <property type="entry name" value="TRNASYNTHGLU"/>
</dbReference>
<evidence type="ECO:0000313" key="9">
    <source>
        <dbReference type="EMBL" id="GAA0474038.1"/>
    </source>
</evidence>
<dbReference type="EMBL" id="BAAAEM010000002">
    <property type="protein sequence ID" value="GAA0474038.1"/>
    <property type="molecule type" value="Genomic_DNA"/>
</dbReference>
<keyword evidence="5 7" id="KW-0067">ATP-binding</keyword>
<dbReference type="InterPro" id="IPR000924">
    <property type="entry name" value="Glu/Gln-tRNA-synth"/>
</dbReference>
<reference evidence="9 10" key="1">
    <citation type="journal article" date="2019" name="Int. J. Syst. Evol. Microbiol.">
        <title>The Global Catalogue of Microorganisms (GCM) 10K type strain sequencing project: providing services to taxonomists for standard genome sequencing and annotation.</title>
        <authorList>
            <consortium name="The Broad Institute Genomics Platform"/>
            <consortium name="The Broad Institute Genome Sequencing Center for Infectious Disease"/>
            <person name="Wu L."/>
            <person name="Ma J."/>
        </authorList>
    </citation>
    <scope>NUCLEOTIDE SEQUENCE [LARGE SCALE GENOMIC DNA]</scope>
    <source>
        <strain evidence="9 10">JCM 14162</strain>
    </source>
</reference>
<dbReference type="InterPro" id="IPR001412">
    <property type="entry name" value="aa-tRNA-synth_I_CS"/>
</dbReference>
<evidence type="ECO:0000256" key="7">
    <source>
        <dbReference type="RuleBase" id="RU363037"/>
    </source>
</evidence>
<evidence type="ECO:0000256" key="1">
    <source>
        <dbReference type="ARBA" id="ARBA00022598"/>
    </source>
</evidence>
<dbReference type="PANTHER" id="PTHR43311">
    <property type="entry name" value="GLUTAMATE--TRNA LIGASE"/>
    <property type="match status" value="1"/>
</dbReference>
<dbReference type="SUPFAM" id="SSF52374">
    <property type="entry name" value="Nucleotidylyl transferase"/>
    <property type="match status" value="1"/>
</dbReference>
<dbReference type="Proteomes" id="UP001500713">
    <property type="component" value="Unassembled WGS sequence"/>
</dbReference>
<dbReference type="NCBIfam" id="NF004315">
    <property type="entry name" value="PRK05710.1-4"/>
    <property type="match status" value="1"/>
</dbReference>
<feature type="domain" description="Glutamyl/glutaminyl-tRNA synthetase class Ib catalytic" evidence="8">
    <location>
        <begin position="11"/>
        <end position="276"/>
    </location>
</feature>
<dbReference type="RefSeq" id="WP_229956043.1">
    <property type="nucleotide sequence ID" value="NZ_BAAAEM010000002.1"/>
</dbReference>
<keyword evidence="6 7" id="KW-0030">Aminoacyl-tRNA synthetase</keyword>
<evidence type="ECO:0000256" key="6">
    <source>
        <dbReference type="ARBA" id="ARBA00023146"/>
    </source>
</evidence>
<name>A0ABN1ADT5_9SPHN</name>
<dbReference type="Gene3D" id="3.40.50.620">
    <property type="entry name" value="HUPs"/>
    <property type="match status" value="1"/>
</dbReference>
<dbReference type="Pfam" id="PF00749">
    <property type="entry name" value="tRNA-synt_1c"/>
    <property type="match status" value="1"/>
</dbReference>
<keyword evidence="7" id="KW-0648">Protein biosynthesis</keyword>
<protein>
    <submittedName>
        <fullName evidence="9">tRNA glutamyl-Q(34) synthetase GluQRS</fullName>
    </submittedName>
</protein>
<dbReference type="InterPro" id="IPR049940">
    <property type="entry name" value="GluQ/Sye"/>
</dbReference>
<dbReference type="PROSITE" id="PS00178">
    <property type="entry name" value="AA_TRNA_LIGASE_I"/>
    <property type="match status" value="1"/>
</dbReference>
<comment type="similarity">
    <text evidence="7">Belongs to the class-I aminoacyl-tRNA synthetase family.</text>
</comment>
<evidence type="ECO:0000259" key="8">
    <source>
        <dbReference type="Pfam" id="PF00749"/>
    </source>
</evidence>
<keyword evidence="3 7" id="KW-0547">Nucleotide-binding</keyword>
<comment type="caution">
    <text evidence="9">The sequence shown here is derived from an EMBL/GenBank/DDBJ whole genome shotgun (WGS) entry which is preliminary data.</text>
</comment>
<evidence type="ECO:0000313" key="10">
    <source>
        <dbReference type="Proteomes" id="UP001500713"/>
    </source>
</evidence>
<gene>
    <name evidence="9" type="primary">gluQRS</name>
    <name evidence="9" type="ORF">GCM10009096_14360</name>
</gene>
<keyword evidence="10" id="KW-1185">Reference proteome</keyword>
<keyword evidence="1 7" id="KW-0436">Ligase</keyword>
<dbReference type="InterPro" id="IPR020058">
    <property type="entry name" value="Glu/Gln-tRNA-synth_Ib_cat-dom"/>
</dbReference>
<evidence type="ECO:0000256" key="4">
    <source>
        <dbReference type="ARBA" id="ARBA00022833"/>
    </source>
</evidence>
<evidence type="ECO:0000256" key="5">
    <source>
        <dbReference type="ARBA" id="ARBA00022840"/>
    </source>
</evidence>
<sequence length="296" mass="33116">MTSRGDVNQDIVVRFAPSPNGLLHLGHAYAACIAHDYARSRSGKLLLRIEDIDRGRSKPEFIKAILSDLRWLGLDWDGDPIFQSQRFDSYLEAFKKLNEKRLLYPCFCTRSSMRAIQEKETLADGPDGPIYPGTCRGLDRDEIAERLEREPHSWRLDVAKAMLQAGELTWSDERCGQQIADPEALGDIVLIPKDIPVSYHLAVTLDDARDGITHVVRGSDLFASTHIHRLLQALLNLPTPIYVHHPVLLDETGAKLSKSRDSASLAVLREQGGDGYLLARELRKNIFPVGITASKD</sequence>
<keyword evidence="4" id="KW-0862">Zinc</keyword>
<organism evidence="9 10">
    <name type="scientific">Parasphingorhabdus litoris</name>
    <dbReference type="NCBI Taxonomy" id="394733"/>
    <lineage>
        <taxon>Bacteria</taxon>
        <taxon>Pseudomonadati</taxon>
        <taxon>Pseudomonadota</taxon>
        <taxon>Alphaproteobacteria</taxon>
        <taxon>Sphingomonadales</taxon>
        <taxon>Sphingomonadaceae</taxon>
        <taxon>Parasphingorhabdus</taxon>
    </lineage>
</organism>
<evidence type="ECO:0000256" key="2">
    <source>
        <dbReference type="ARBA" id="ARBA00022723"/>
    </source>
</evidence>
<proteinExistence type="inferred from homology"/>